<dbReference type="InterPro" id="IPR037919">
    <property type="entry name" value="OGT"/>
</dbReference>
<evidence type="ECO:0000313" key="5">
    <source>
        <dbReference type="EMBL" id="ALV05497.1"/>
    </source>
</evidence>
<keyword evidence="3" id="KW-0677">Repeat</keyword>
<gene>
    <name evidence="5" type="ORF">RD2015_1003</name>
</gene>
<dbReference type="Gene3D" id="1.25.40.10">
    <property type="entry name" value="Tetratricopeptide repeat domain"/>
    <property type="match status" value="1"/>
</dbReference>
<keyword evidence="2" id="KW-0808">Transferase</keyword>
<dbReference type="RefSeq" id="WP_058933957.1">
    <property type="nucleotide sequence ID" value="NZ_CP013729.1"/>
</dbReference>
<evidence type="ECO:0000256" key="3">
    <source>
        <dbReference type="ARBA" id="ARBA00022737"/>
    </source>
</evidence>
<accession>A0A0U3MB03</accession>
<comment type="pathway">
    <text evidence="1">Protein modification; protein glycosylation.</text>
</comment>
<sequence>MTALQDLLQAALSEMGHQRYAEAAALLAPHAQTPSNELQRYYGEALRRSGRPQEAVGPLMQALALKMDDVDAYLQLAFALQTLQMKAEAAECFRTVATLQPDSVMAQAYLAHGDQQCARWIDFEANLAALQGAIRAKPEDADDEFGVPFTLVGLPHAPADLLKVARMSTRFLSRGLKPLPPVRALRKAPGERLRVAYLSSDFHTHATAALLVETLEQHDAERFEVLLVSHGGPDDSPLGQRIRRAGSRFIDVSALSTSGIAAKLREEGVDIAVDLKGHTAGSRFTALACRPAPVQVSWLGFPGTSGADFIDYIIGDPVVTPHSQAADYSEAIAQLPRCYQPGDASRHITPLPRDTWGLPPHALVLAGANPVYKITPAVWDTWMDILHRLPQALLWQLSGGDQADAQLRAEAAQRGIGADRLQFMPPVDMATHWQRLASADIALDTWPCNGHTTTSDALAAGVPVVTLKSEGFAGRVAASLLTAAGLEDLICETPAAYLERVCELAQEVERGGARRVVRVRPIRPWIDSRQMARDLESLYERMWERAVMGLSPGPL</sequence>
<dbReference type="STRING" id="76731.RD2015_1003"/>
<evidence type="ECO:0000256" key="2">
    <source>
        <dbReference type="ARBA" id="ARBA00022679"/>
    </source>
</evidence>
<evidence type="ECO:0000256" key="4">
    <source>
        <dbReference type="ARBA" id="ARBA00022803"/>
    </source>
</evidence>
<proteinExistence type="predicted"/>
<dbReference type="OrthoDB" id="101857at2"/>
<dbReference type="GO" id="GO:0097363">
    <property type="term" value="F:protein O-acetylglucosaminyltransferase activity"/>
    <property type="evidence" value="ECO:0007669"/>
    <property type="project" value="TreeGrafter"/>
</dbReference>
<dbReference type="GO" id="GO:0006493">
    <property type="term" value="P:protein O-linked glycosylation"/>
    <property type="evidence" value="ECO:0007669"/>
    <property type="project" value="InterPro"/>
</dbReference>
<dbReference type="PANTHER" id="PTHR44366">
    <property type="entry name" value="UDP-N-ACETYLGLUCOSAMINE--PEPTIDE N-ACETYLGLUCOSAMINYLTRANSFERASE 110 KDA SUBUNIT"/>
    <property type="match status" value="1"/>
</dbReference>
<dbReference type="Pfam" id="PF13844">
    <property type="entry name" value="Glyco_transf_41"/>
    <property type="match status" value="2"/>
</dbReference>
<dbReference type="SUPFAM" id="SSF48452">
    <property type="entry name" value="TPR-like"/>
    <property type="match status" value="1"/>
</dbReference>
<dbReference type="PANTHER" id="PTHR44366:SF1">
    <property type="entry name" value="UDP-N-ACETYLGLUCOSAMINE--PEPTIDE N-ACETYLGLUCOSAMINYLTRANSFERASE 110 KDA SUBUNIT"/>
    <property type="match status" value="1"/>
</dbReference>
<dbReference type="Gene3D" id="3.40.50.11380">
    <property type="match status" value="1"/>
</dbReference>
<name>A0A0U3MB03_9BURK</name>
<dbReference type="InterPro" id="IPR011990">
    <property type="entry name" value="TPR-like_helical_dom_sf"/>
</dbReference>
<dbReference type="Proteomes" id="UP000060699">
    <property type="component" value="Chromosome"/>
</dbReference>
<dbReference type="EMBL" id="CP013729">
    <property type="protein sequence ID" value="ALV05497.1"/>
    <property type="molecule type" value="Genomic_DNA"/>
</dbReference>
<dbReference type="InterPro" id="IPR029489">
    <property type="entry name" value="OGT/SEC/SPY_C"/>
</dbReference>
<organism evidence="5 6">
    <name type="scientific">Roseateles depolymerans</name>
    <dbReference type="NCBI Taxonomy" id="76731"/>
    <lineage>
        <taxon>Bacteria</taxon>
        <taxon>Pseudomonadati</taxon>
        <taxon>Pseudomonadota</taxon>
        <taxon>Betaproteobacteria</taxon>
        <taxon>Burkholderiales</taxon>
        <taxon>Sphaerotilaceae</taxon>
        <taxon>Roseateles</taxon>
    </lineage>
</organism>
<keyword evidence="6" id="KW-1185">Reference proteome</keyword>
<evidence type="ECO:0000313" key="6">
    <source>
        <dbReference type="Proteomes" id="UP000060699"/>
    </source>
</evidence>
<dbReference type="AlphaFoldDB" id="A0A0U3MB03"/>
<dbReference type="SUPFAM" id="SSF53756">
    <property type="entry name" value="UDP-Glycosyltransferase/glycogen phosphorylase"/>
    <property type="match status" value="1"/>
</dbReference>
<evidence type="ECO:0000256" key="1">
    <source>
        <dbReference type="ARBA" id="ARBA00004922"/>
    </source>
</evidence>
<reference evidence="5 6" key="1">
    <citation type="submission" date="2015-12" db="EMBL/GenBank/DDBJ databases">
        <title>Complete genome of Roseateles depolymerans KCTC 42856.</title>
        <authorList>
            <person name="Kim K.M."/>
        </authorList>
    </citation>
    <scope>NUCLEOTIDE SEQUENCE [LARGE SCALE GENOMIC DNA]</scope>
    <source>
        <strain evidence="5 6">KCTC 42856</strain>
    </source>
</reference>
<keyword evidence="4" id="KW-0802">TPR repeat</keyword>
<protein>
    <submittedName>
        <fullName evidence="5">TPR repeat-containing protein</fullName>
    </submittedName>
</protein>
<dbReference type="KEGG" id="rdp:RD2015_1003"/>
<dbReference type="Gene3D" id="3.40.50.2000">
    <property type="entry name" value="Glycogen Phosphorylase B"/>
    <property type="match status" value="1"/>
</dbReference>